<reference evidence="1" key="1">
    <citation type="journal article" date="2020" name="Stud. Mycol.">
        <title>101 Dothideomycetes genomes: a test case for predicting lifestyles and emergence of pathogens.</title>
        <authorList>
            <person name="Haridas S."/>
            <person name="Albert R."/>
            <person name="Binder M."/>
            <person name="Bloem J."/>
            <person name="Labutti K."/>
            <person name="Salamov A."/>
            <person name="Andreopoulos B."/>
            <person name="Baker S."/>
            <person name="Barry K."/>
            <person name="Bills G."/>
            <person name="Bluhm B."/>
            <person name="Cannon C."/>
            <person name="Castanera R."/>
            <person name="Culley D."/>
            <person name="Daum C."/>
            <person name="Ezra D."/>
            <person name="Gonzalez J."/>
            <person name="Henrissat B."/>
            <person name="Kuo A."/>
            <person name="Liang C."/>
            <person name="Lipzen A."/>
            <person name="Lutzoni F."/>
            <person name="Magnuson J."/>
            <person name="Mondo S."/>
            <person name="Nolan M."/>
            <person name="Ohm R."/>
            <person name="Pangilinan J."/>
            <person name="Park H.-J."/>
            <person name="Ramirez L."/>
            <person name="Alfaro M."/>
            <person name="Sun H."/>
            <person name="Tritt A."/>
            <person name="Yoshinaga Y."/>
            <person name="Zwiers L.-H."/>
            <person name="Turgeon B."/>
            <person name="Goodwin S."/>
            <person name="Spatafora J."/>
            <person name="Crous P."/>
            <person name="Grigoriev I."/>
        </authorList>
    </citation>
    <scope>NUCLEOTIDE SEQUENCE</scope>
    <source>
        <strain evidence="1">ATCC 200398</strain>
    </source>
</reference>
<organism evidence="1 2">
    <name type="scientific">Lindgomyces ingoldianus</name>
    <dbReference type="NCBI Taxonomy" id="673940"/>
    <lineage>
        <taxon>Eukaryota</taxon>
        <taxon>Fungi</taxon>
        <taxon>Dikarya</taxon>
        <taxon>Ascomycota</taxon>
        <taxon>Pezizomycotina</taxon>
        <taxon>Dothideomycetes</taxon>
        <taxon>Pleosporomycetidae</taxon>
        <taxon>Pleosporales</taxon>
        <taxon>Lindgomycetaceae</taxon>
        <taxon>Lindgomyces</taxon>
    </lineage>
</organism>
<accession>A0ACB6QB93</accession>
<dbReference type="EMBL" id="MU003550">
    <property type="protein sequence ID" value="KAF2463415.1"/>
    <property type="molecule type" value="Genomic_DNA"/>
</dbReference>
<protein>
    <submittedName>
        <fullName evidence="1">Uncharacterized protein</fullName>
    </submittedName>
</protein>
<dbReference type="Proteomes" id="UP000799755">
    <property type="component" value="Unassembled WGS sequence"/>
</dbReference>
<evidence type="ECO:0000313" key="2">
    <source>
        <dbReference type="Proteomes" id="UP000799755"/>
    </source>
</evidence>
<gene>
    <name evidence="1" type="ORF">BDR25DRAFT_245667</name>
</gene>
<feature type="non-terminal residue" evidence="1">
    <location>
        <position position="1"/>
    </location>
</feature>
<sequence length="178" mass="20481">IQADTLAASFPASRILSVLQESHRVLAPDGVMEFRIVDPLPDPKTVGNLLNHWIEEYLLLNLEKSFRCSRPSLLVPMWIREAGFVDYQQSELTATDFSGQLSCIVQKFPAIAYEGASVDERLQVEIGHMVWQTMWGDFVKIECGMDVRWWEDNEVRKECLERNAQVVCKVFRVRKLPP</sequence>
<keyword evidence="2" id="KW-1185">Reference proteome</keyword>
<proteinExistence type="predicted"/>
<comment type="caution">
    <text evidence="1">The sequence shown here is derived from an EMBL/GenBank/DDBJ whole genome shotgun (WGS) entry which is preliminary data.</text>
</comment>
<name>A0ACB6QB93_9PLEO</name>
<evidence type="ECO:0000313" key="1">
    <source>
        <dbReference type="EMBL" id="KAF2463415.1"/>
    </source>
</evidence>